<dbReference type="PANTHER" id="PTHR43625:SF40">
    <property type="entry name" value="ALDO-KETO REDUCTASE YAKC [NADP(+)]"/>
    <property type="match status" value="1"/>
</dbReference>
<feature type="domain" description="NADP-dependent oxidoreductase" evidence="3">
    <location>
        <begin position="23"/>
        <end position="328"/>
    </location>
</feature>
<dbReference type="InterPro" id="IPR050791">
    <property type="entry name" value="Aldo-Keto_reductase"/>
</dbReference>
<dbReference type="InterPro" id="IPR023210">
    <property type="entry name" value="NADP_OxRdtase_dom"/>
</dbReference>
<dbReference type="GO" id="GO:0016491">
    <property type="term" value="F:oxidoreductase activity"/>
    <property type="evidence" value="ECO:0007669"/>
    <property type="project" value="UniProtKB-KW"/>
</dbReference>
<dbReference type="AlphaFoldDB" id="A0AA39D0Q6"/>
<feature type="region of interest" description="Disordered" evidence="2">
    <location>
        <begin position="330"/>
        <end position="354"/>
    </location>
</feature>
<accession>A0AA39D0Q6</accession>
<keyword evidence="5" id="KW-1185">Reference proteome</keyword>
<dbReference type="GO" id="GO:0005737">
    <property type="term" value="C:cytoplasm"/>
    <property type="evidence" value="ECO:0007669"/>
    <property type="project" value="TreeGrafter"/>
</dbReference>
<gene>
    <name evidence="4" type="ORF">H2204_004454</name>
</gene>
<dbReference type="InterPro" id="IPR036812">
    <property type="entry name" value="NAD(P)_OxRdtase_dom_sf"/>
</dbReference>
<evidence type="ECO:0000256" key="1">
    <source>
        <dbReference type="ARBA" id="ARBA00023002"/>
    </source>
</evidence>
<name>A0AA39D0Q6_9EURO</name>
<dbReference type="Pfam" id="PF00248">
    <property type="entry name" value="Aldo_ket_red"/>
    <property type="match status" value="1"/>
</dbReference>
<protein>
    <recommendedName>
        <fullName evidence="3">NADP-dependent oxidoreductase domain-containing protein</fullName>
    </recommendedName>
</protein>
<sequence length="354" mass="39222">MAPPNQLPTRQLGKDGPQVPAPGLGLMGLSAGYGQAPPDEERYRVLDRAWELGATFWDTAAGYGDNEVFLGRWFAMHPERRQDIFLATKFGLGWKVEEEGKISLFVDSSPENCKAACDQSLQRLGIGCIDLFYVHRFDKVTPVEKTMEALMELKSGVYRREGKIKRIGFSECSSDTLQRGHALHPVSAVQIEYNPWSLDIEGDSGTNLLRTCRELGVAIVTYSPLGRGFLTGKLRSVDDLDEKDGRRHLPRFKAENFSKNLDLVKIIEDLALEKGCTTTELVLAWIMAQGPDFIPIPGTKTVRYLEQNVQAGAIVISSEENKHIREAINDMGGPSGERSTDTSAYYADTPPLGL</sequence>
<dbReference type="Proteomes" id="UP001172681">
    <property type="component" value="Unassembled WGS sequence"/>
</dbReference>
<reference evidence="4" key="1">
    <citation type="submission" date="2022-10" db="EMBL/GenBank/DDBJ databases">
        <title>Culturing micro-colonial fungi from biological soil crusts in the Mojave desert and describing Neophaeococcomyces mojavensis, and introducing the new genera and species Taxawa tesnikishii.</title>
        <authorList>
            <person name="Kurbessoian T."/>
            <person name="Stajich J.E."/>
        </authorList>
    </citation>
    <scope>NUCLEOTIDE SEQUENCE</scope>
    <source>
        <strain evidence="4">TK_35</strain>
    </source>
</reference>
<evidence type="ECO:0000256" key="2">
    <source>
        <dbReference type="SAM" id="MobiDB-lite"/>
    </source>
</evidence>
<evidence type="ECO:0000259" key="3">
    <source>
        <dbReference type="Pfam" id="PF00248"/>
    </source>
</evidence>
<feature type="region of interest" description="Disordered" evidence="2">
    <location>
        <begin position="1"/>
        <end position="21"/>
    </location>
</feature>
<dbReference type="PANTHER" id="PTHR43625">
    <property type="entry name" value="AFLATOXIN B1 ALDEHYDE REDUCTASE"/>
    <property type="match status" value="1"/>
</dbReference>
<organism evidence="4 5">
    <name type="scientific">Knufia peltigerae</name>
    <dbReference type="NCBI Taxonomy" id="1002370"/>
    <lineage>
        <taxon>Eukaryota</taxon>
        <taxon>Fungi</taxon>
        <taxon>Dikarya</taxon>
        <taxon>Ascomycota</taxon>
        <taxon>Pezizomycotina</taxon>
        <taxon>Eurotiomycetes</taxon>
        <taxon>Chaetothyriomycetidae</taxon>
        <taxon>Chaetothyriales</taxon>
        <taxon>Trichomeriaceae</taxon>
        <taxon>Knufia</taxon>
    </lineage>
</organism>
<evidence type="ECO:0000313" key="5">
    <source>
        <dbReference type="Proteomes" id="UP001172681"/>
    </source>
</evidence>
<proteinExistence type="predicted"/>
<comment type="caution">
    <text evidence="4">The sequence shown here is derived from an EMBL/GenBank/DDBJ whole genome shotgun (WGS) entry which is preliminary data.</text>
</comment>
<dbReference type="EMBL" id="JAPDRN010000022">
    <property type="protein sequence ID" value="KAJ9638143.1"/>
    <property type="molecule type" value="Genomic_DNA"/>
</dbReference>
<dbReference type="Gene3D" id="3.20.20.100">
    <property type="entry name" value="NADP-dependent oxidoreductase domain"/>
    <property type="match status" value="1"/>
</dbReference>
<keyword evidence="1" id="KW-0560">Oxidoreductase</keyword>
<evidence type="ECO:0000313" key="4">
    <source>
        <dbReference type="EMBL" id="KAJ9638143.1"/>
    </source>
</evidence>
<dbReference type="SUPFAM" id="SSF51430">
    <property type="entry name" value="NAD(P)-linked oxidoreductase"/>
    <property type="match status" value="1"/>
</dbReference>